<keyword evidence="2" id="KW-0456">Lyase</keyword>
<evidence type="ECO:0000313" key="3">
    <source>
        <dbReference type="Proteomes" id="UP001185755"/>
    </source>
</evidence>
<protein>
    <submittedName>
        <fullName evidence="2">Uroporphyrinogen-III synthase</fullName>
        <ecNumber evidence="2">4.2.1.75</ecNumber>
    </submittedName>
</protein>
<organism evidence="2 3">
    <name type="scientific">Rhodococcoides yunnanense</name>
    <dbReference type="NCBI Taxonomy" id="278209"/>
    <lineage>
        <taxon>Bacteria</taxon>
        <taxon>Bacillati</taxon>
        <taxon>Actinomycetota</taxon>
        <taxon>Actinomycetes</taxon>
        <taxon>Mycobacteriales</taxon>
        <taxon>Nocardiaceae</taxon>
        <taxon>Rhodococcoides</taxon>
    </lineage>
</organism>
<dbReference type="NCBIfam" id="NF005568">
    <property type="entry name" value="PRK07239.1"/>
    <property type="match status" value="1"/>
</dbReference>
<gene>
    <name evidence="2" type="ORF">R3P96_17230</name>
</gene>
<evidence type="ECO:0000259" key="1">
    <source>
        <dbReference type="Pfam" id="PF02602"/>
    </source>
</evidence>
<name>A0ABU4BFV4_9NOCA</name>
<evidence type="ECO:0000313" key="2">
    <source>
        <dbReference type="EMBL" id="MDV6263082.1"/>
    </source>
</evidence>
<dbReference type="PANTHER" id="PTHR40082">
    <property type="entry name" value="BLR5956 PROTEIN"/>
    <property type="match status" value="1"/>
</dbReference>
<comment type="caution">
    <text evidence="2">The sequence shown here is derived from an EMBL/GenBank/DDBJ whole genome shotgun (WGS) entry which is preliminary data.</text>
</comment>
<accession>A0ABU4BFV4</accession>
<dbReference type="Pfam" id="PF02602">
    <property type="entry name" value="HEM4"/>
    <property type="match status" value="1"/>
</dbReference>
<feature type="domain" description="Tetrapyrrole biosynthesis uroporphyrinogen III synthase" evidence="1">
    <location>
        <begin position="19"/>
        <end position="264"/>
    </location>
</feature>
<dbReference type="EMBL" id="JAWLJX010000005">
    <property type="protein sequence ID" value="MDV6263082.1"/>
    <property type="molecule type" value="Genomic_DNA"/>
</dbReference>
<dbReference type="Gene3D" id="3.40.50.10090">
    <property type="match status" value="2"/>
</dbReference>
<sequence length="275" mass="29121">MSEPLDGKTVALTAERRADELATMLERRGANIVHAAAIHVLPLIDDSELKSATEGIVERPPQIVVISTGIGFRGWLDAAADWGIREDLLAALGHTRIIARGPKARGAIRGTGLREEWSPATEASQEVSDHLAAEGVSGVDVAVQLHGVITEWEPTIHLSDALSELGAHVRPIPVYRWIRPVDQAPLIDLLSQIIEHRVDAVTFTSAPAVASLLSTAKDNGLLDAFLDALRGPVAAICVGPVTSAPLDALDVPTSMPGRARLGALAKFVTEQLASP</sequence>
<dbReference type="CDD" id="cd06578">
    <property type="entry name" value="HemD"/>
    <property type="match status" value="1"/>
</dbReference>
<dbReference type="EC" id="4.2.1.75" evidence="2"/>
<dbReference type="InterPro" id="IPR039793">
    <property type="entry name" value="UROS/Hem4"/>
</dbReference>
<dbReference type="SUPFAM" id="SSF69618">
    <property type="entry name" value="HemD-like"/>
    <property type="match status" value="1"/>
</dbReference>
<dbReference type="Proteomes" id="UP001185755">
    <property type="component" value="Unassembled WGS sequence"/>
</dbReference>
<dbReference type="GO" id="GO:0004852">
    <property type="term" value="F:uroporphyrinogen-III synthase activity"/>
    <property type="evidence" value="ECO:0007669"/>
    <property type="project" value="UniProtKB-EC"/>
</dbReference>
<dbReference type="InterPro" id="IPR003754">
    <property type="entry name" value="4pyrrol_synth_uPrphyn_synth"/>
</dbReference>
<dbReference type="InterPro" id="IPR036108">
    <property type="entry name" value="4pyrrol_syn_uPrphyn_synt_sf"/>
</dbReference>
<proteinExistence type="predicted"/>
<dbReference type="PANTHER" id="PTHR40082:SF1">
    <property type="entry name" value="BLR5956 PROTEIN"/>
    <property type="match status" value="1"/>
</dbReference>
<keyword evidence="3" id="KW-1185">Reference proteome</keyword>
<reference evidence="2 3" key="1">
    <citation type="submission" date="2023-10" db="EMBL/GenBank/DDBJ databases">
        <title>Development of a sustainable strategy for remediation of hydrocarbon-contaminated territories based on the waste exchange concept.</title>
        <authorList>
            <person name="Krivoruchko A."/>
        </authorList>
    </citation>
    <scope>NUCLEOTIDE SEQUENCE [LARGE SCALE GENOMIC DNA]</scope>
    <source>
        <strain evidence="2 3">IEGM 1323</strain>
    </source>
</reference>
<dbReference type="RefSeq" id="WP_317565330.1">
    <property type="nucleotide sequence ID" value="NZ_JAWLJX010000005.1"/>
</dbReference>